<dbReference type="PANTHER" id="PTHR13393">
    <property type="entry name" value="SAM-DEPENDENT METHYLTRANSFERASE"/>
    <property type="match status" value="1"/>
</dbReference>
<accession>A0A9W6YDR2</accession>
<dbReference type="GO" id="GO:0005634">
    <property type="term" value="C:nucleus"/>
    <property type="evidence" value="ECO:0007669"/>
    <property type="project" value="TreeGrafter"/>
</dbReference>
<sequence>MGRSVRRQQEGGVTPQVSATEEVAVTGIDVGTGASCIYALLGAAMNKWKFVATEMDSESCKCAKENVSRNQLEAMILIKQTHSNKLLLEPLQDEPRERKFHFVMCNPPFFDNMNEADTNPEASCMGSANEMVFPGGEVAFIGNMIADSVELQTRVLWFTSMVGKKSSLPTLGSSCTAQSGCVSIQDVLMRIREFVATKTGLKLSADEFEEEKEDNTWLMFRLEQQRSGRKESVKDAIDICCAGRVEIFTLDNSNEGFEVLLAFEEGERAAFWTMADMLQAATVRTGRQWRRKLQRQQQTH</sequence>
<dbReference type="Proteomes" id="UP001165121">
    <property type="component" value="Unassembled WGS sequence"/>
</dbReference>
<dbReference type="Pfam" id="PF05971">
    <property type="entry name" value="Methyltransf_10"/>
    <property type="match status" value="1"/>
</dbReference>
<organism evidence="3 4">
    <name type="scientific">Phytophthora fragariaefolia</name>
    <dbReference type="NCBI Taxonomy" id="1490495"/>
    <lineage>
        <taxon>Eukaryota</taxon>
        <taxon>Sar</taxon>
        <taxon>Stramenopiles</taxon>
        <taxon>Oomycota</taxon>
        <taxon>Peronosporomycetes</taxon>
        <taxon>Peronosporales</taxon>
        <taxon>Peronosporaceae</taxon>
        <taxon>Phytophthora</taxon>
    </lineage>
</organism>
<dbReference type="InterPro" id="IPR029063">
    <property type="entry name" value="SAM-dependent_MTases_sf"/>
</dbReference>
<evidence type="ECO:0000256" key="2">
    <source>
        <dbReference type="ARBA" id="ARBA00022679"/>
    </source>
</evidence>
<protein>
    <submittedName>
        <fullName evidence="3">Unnamed protein product</fullName>
    </submittedName>
</protein>
<dbReference type="AlphaFoldDB" id="A0A9W6YDR2"/>
<dbReference type="InterPro" id="IPR010286">
    <property type="entry name" value="METTL16/RlmF"/>
</dbReference>
<gene>
    <name evidence="3" type="ORF">Pfra01_002676400</name>
</gene>
<dbReference type="GO" id="GO:0070475">
    <property type="term" value="P:rRNA base methylation"/>
    <property type="evidence" value="ECO:0007669"/>
    <property type="project" value="TreeGrafter"/>
</dbReference>
<evidence type="ECO:0000313" key="3">
    <source>
        <dbReference type="EMBL" id="GMF61581.1"/>
    </source>
</evidence>
<proteinExistence type="predicted"/>
<comment type="caution">
    <text evidence="3">The sequence shown here is derived from an EMBL/GenBank/DDBJ whole genome shotgun (WGS) entry which is preliminary data.</text>
</comment>
<reference evidence="3" key="1">
    <citation type="submission" date="2023-04" db="EMBL/GenBank/DDBJ databases">
        <title>Phytophthora fragariaefolia NBRC 109709.</title>
        <authorList>
            <person name="Ichikawa N."/>
            <person name="Sato H."/>
            <person name="Tonouchi N."/>
        </authorList>
    </citation>
    <scope>NUCLEOTIDE SEQUENCE</scope>
    <source>
        <strain evidence="3">NBRC 109709</strain>
    </source>
</reference>
<name>A0A9W6YDR2_9STRA</name>
<dbReference type="OrthoDB" id="514248at2759"/>
<keyword evidence="4" id="KW-1185">Reference proteome</keyword>
<dbReference type="GO" id="GO:0008168">
    <property type="term" value="F:methyltransferase activity"/>
    <property type="evidence" value="ECO:0007669"/>
    <property type="project" value="UniProtKB-KW"/>
</dbReference>
<dbReference type="CDD" id="cd02440">
    <property type="entry name" value="AdoMet_MTases"/>
    <property type="match status" value="1"/>
</dbReference>
<evidence type="ECO:0000313" key="4">
    <source>
        <dbReference type="Proteomes" id="UP001165121"/>
    </source>
</evidence>
<keyword evidence="2" id="KW-0808">Transferase</keyword>
<evidence type="ECO:0000256" key="1">
    <source>
        <dbReference type="ARBA" id="ARBA00022603"/>
    </source>
</evidence>
<keyword evidence="1" id="KW-0489">Methyltransferase</keyword>
<dbReference type="PANTHER" id="PTHR13393:SF0">
    <property type="entry name" value="RNA N6-ADENOSINE-METHYLTRANSFERASE METTL16"/>
    <property type="match status" value="1"/>
</dbReference>
<dbReference type="SUPFAM" id="SSF53335">
    <property type="entry name" value="S-adenosyl-L-methionine-dependent methyltransferases"/>
    <property type="match status" value="1"/>
</dbReference>
<dbReference type="EMBL" id="BSXT01005992">
    <property type="protein sequence ID" value="GMF61581.1"/>
    <property type="molecule type" value="Genomic_DNA"/>
</dbReference>
<dbReference type="Gene3D" id="3.40.50.150">
    <property type="entry name" value="Vaccinia Virus protein VP39"/>
    <property type="match status" value="1"/>
</dbReference>